<dbReference type="AlphaFoldDB" id="A0A5N6YP71"/>
<keyword evidence="1" id="KW-0472">Membrane</keyword>
<gene>
    <name evidence="2" type="ORF">BDV24DRAFT_122617</name>
</gene>
<sequence length="65" mass="7248">MPVTRYMLGSHRNRYPLRSDKRGAVVSPAIPRVGKVGRIGFAIVATTLFLTYPITTTLFRDILQG</sequence>
<reference evidence="2" key="1">
    <citation type="submission" date="2019-04" db="EMBL/GenBank/DDBJ databases">
        <title>Friends and foes A comparative genomics study of 23 Aspergillus species from section Flavi.</title>
        <authorList>
            <consortium name="DOE Joint Genome Institute"/>
            <person name="Kjaerbolling I."/>
            <person name="Vesth T."/>
            <person name="Frisvad J.C."/>
            <person name="Nybo J.L."/>
            <person name="Theobald S."/>
            <person name="Kildgaard S."/>
            <person name="Isbrandt T."/>
            <person name="Kuo A."/>
            <person name="Sato A."/>
            <person name="Lyhne E.K."/>
            <person name="Kogle M.E."/>
            <person name="Wiebenga A."/>
            <person name="Kun R.S."/>
            <person name="Lubbers R.J."/>
            <person name="Makela M.R."/>
            <person name="Barry K."/>
            <person name="Chovatia M."/>
            <person name="Clum A."/>
            <person name="Daum C."/>
            <person name="Haridas S."/>
            <person name="He G."/>
            <person name="LaButti K."/>
            <person name="Lipzen A."/>
            <person name="Mondo S."/>
            <person name="Riley R."/>
            <person name="Salamov A."/>
            <person name="Simmons B.A."/>
            <person name="Magnuson J.K."/>
            <person name="Henrissat B."/>
            <person name="Mortensen U.H."/>
            <person name="Larsen T.O."/>
            <person name="Devries R.P."/>
            <person name="Grigoriev I.V."/>
            <person name="Machida M."/>
            <person name="Baker S.E."/>
            <person name="Andersen M.R."/>
        </authorList>
    </citation>
    <scope>NUCLEOTIDE SEQUENCE</scope>
    <source>
        <strain evidence="2">CBS 117612</strain>
    </source>
</reference>
<proteinExistence type="predicted"/>
<protein>
    <submittedName>
        <fullName evidence="2">Uncharacterized protein</fullName>
    </submittedName>
</protein>
<organism evidence="2">
    <name type="scientific">Aspergillus arachidicola</name>
    <dbReference type="NCBI Taxonomy" id="656916"/>
    <lineage>
        <taxon>Eukaryota</taxon>
        <taxon>Fungi</taxon>
        <taxon>Dikarya</taxon>
        <taxon>Ascomycota</taxon>
        <taxon>Pezizomycotina</taxon>
        <taxon>Eurotiomycetes</taxon>
        <taxon>Eurotiomycetidae</taxon>
        <taxon>Eurotiales</taxon>
        <taxon>Aspergillaceae</taxon>
        <taxon>Aspergillus</taxon>
        <taxon>Aspergillus subgen. Circumdati</taxon>
    </lineage>
</organism>
<keyword evidence="1" id="KW-1133">Transmembrane helix</keyword>
<evidence type="ECO:0000256" key="1">
    <source>
        <dbReference type="SAM" id="Phobius"/>
    </source>
</evidence>
<dbReference type="Proteomes" id="UP000325558">
    <property type="component" value="Unassembled WGS sequence"/>
</dbReference>
<feature type="transmembrane region" description="Helical" evidence="1">
    <location>
        <begin position="39"/>
        <end position="59"/>
    </location>
</feature>
<dbReference type="EMBL" id="ML737114">
    <property type="protein sequence ID" value="KAE8346978.1"/>
    <property type="molecule type" value="Genomic_DNA"/>
</dbReference>
<name>A0A5N6YP71_9EURO</name>
<accession>A0A5N6YP71</accession>
<evidence type="ECO:0000313" key="2">
    <source>
        <dbReference type="EMBL" id="KAE8346978.1"/>
    </source>
</evidence>
<keyword evidence="1" id="KW-0812">Transmembrane</keyword>